<protein>
    <submittedName>
        <fullName evidence="1">Uncharacterized protein z075R</fullName>
    </submittedName>
</protein>
<accession>A7K835</accession>
<dbReference type="KEGG" id="vg:5470592"/>
<gene>
    <name evidence="1" type="primary">z075R</name>
    <name evidence="1" type="ORF">ATCV1_z075R</name>
</gene>
<dbReference type="GeneID" id="5470592"/>
<keyword evidence="2" id="KW-1185">Reference proteome</keyword>
<reference evidence="1 2" key="1">
    <citation type="submission" date="2006-09" db="EMBL/GenBank/DDBJ databases">
        <title>Sequence and annotation of the 288-kb ATCV-1 virus that infects an endosymbiotic Chlorella strain of the heliozoon Acanthocystis turfacea.</title>
        <authorList>
            <person name="Fitzgerald L.A."/>
            <person name="Graves M.V."/>
            <person name="Li X."/>
            <person name="Pfitzner A.J.P."/>
            <person name="Hartigan J."/>
            <person name="Van Etten J.L."/>
        </authorList>
    </citation>
    <scope>NUCLEOTIDE SEQUENCE [LARGE SCALE GENOMIC DNA]</scope>
    <source>
        <strain evidence="1 2">ATCV-1</strain>
    </source>
</reference>
<dbReference type="RefSeq" id="YP_001426556.1">
    <property type="nucleotide sequence ID" value="NC_008724.1"/>
</dbReference>
<dbReference type="EMBL" id="EF101928">
    <property type="protein sequence ID" value="ABT16209.1"/>
    <property type="molecule type" value="Genomic_DNA"/>
</dbReference>
<organism evidence="1 2">
    <name type="scientific">Chlorovirus heliozoae</name>
    <dbReference type="NCBI Taxonomy" id="322019"/>
    <lineage>
        <taxon>Viruses</taxon>
        <taxon>Varidnaviria</taxon>
        <taxon>Bamfordvirae</taxon>
        <taxon>Nucleocytoviricota</taxon>
        <taxon>Megaviricetes</taxon>
        <taxon>Algavirales</taxon>
        <taxon>Phycodnaviridae</taxon>
        <taxon>Chlorovirus</taxon>
    </lineage>
</organism>
<dbReference type="Proteomes" id="UP000202420">
    <property type="component" value="Segment"/>
</dbReference>
<sequence>MPAAELPAQGRGASYFPAGEVPVRAPGNRERLCGRRDVFWSPGLPHRREARPAGRPWYCTPAQRVGCDKLRHHQLNTRKYTAFKI</sequence>
<evidence type="ECO:0000313" key="1">
    <source>
        <dbReference type="EMBL" id="ABT16209.1"/>
    </source>
</evidence>
<proteinExistence type="predicted"/>
<name>A7K835_9PHYC</name>
<evidence type="ECO:0000313" key="2">
    <source>
        <dbReference type="Proteomes" id="UP000202420"/>
    </source>
</evidence>